<dbReference type="AlphaFoldDB" id="A0A4Y3M231"/>
<keyword evidence="2" id="KW-1185">Reference proteome</keyword>
<evidence type="ECO:0000313" key="2">
    <source>
        <dbReference type="Proteomes" id="UP000320772"/>
    </source>
</evidence>
<protein>
    <submittedName>
        <fullName evidence="1">Uncharacterized protein</fullName>
    </submittedName>
</protein>
<evidence type="ECO:0000313" key="1">
    <source>
        <dbReference type="EMBL" id="GEB03362.1"/>
    </source>
</evidence>
<reference evidence="1 2" key="1">
    <citation type="submission" date="2019-06" db="EMBL/GenBank/DDBJ databases">
        <title>Whole genome shotgun sequence of Gluconobacter roseus NBRC 3990.</title>
        <authorList>
            <person name="Hosoyama A."/>
            <person name="Uohara A."/>
            <person name="Ohji S."/>
            <person name="Ichikawa N."/>
        </authorList>
    </citation>
    <scope>NUCLEOTIDE SEQUENCE [LARGE SCALE GENOMIC DNA]</scope>
    <source>
        <strain evidence="1 2">NBRC 3990</strain>
    </source>
</reference>
<name>A0A4Y3M231_9PROT</name>
<dbReference type="Proteomes" id="UP000320772">
    <property type="component" value="Unassembled WGS sequence"/>
</dbReference>
<gene>
    <name evidence="1" type="ORF">GRO01_09380</name>
</gene>
<comment type="caution">
    <text evidence="1">The sequence shown here is derived from an EMBL/GenBank/DDBJ whole genome shotgun (WGS) entry which is preliminary data.</text>
</comment>
<dbReference type="EMBL" id="BJLY01000002">
    <property type="protein sequence ID" value="GEB03362.1"/>
    <property type="molecule type" value="Genomic_DNA"/>
</dbReference>
<sequence length="64" mass="6970">MAYPLGLITPRQAGPIDKNDAAQLVTTINAESAVALREKGRRQSIYSFVSQYGSLTSTFPIEPE</sequence>
<proteinExistence type="predicted"/>
<accession>A0A4Y3M231</accession>
<organism evidence="1 2">
    <name type="scientific">Gluconobacter roseus NBRC 3990</name>
    <dbReference type="NCBI Taxonomy" id="1307950"/>
    <lineage>
        <taxon>Bacteria</taxon>
        <taxon>Pseudomonadati</taxon>
        <taxon>Pseudomonadota</taxon>
        <taxon>Alphaproteobacteria</taxon>
        <taxon>Acetobacterales</taxon>
        <taxon>Acetobacteraceae</taxon>
        <taxon>Gluconobacter</taxon>
    </lineage>
</organism>